<name>A0ABQ9XKZ3_9EUKA</name>
<protein>
    <submittedName>
        <fullName evidence="1">Uncharacterized protein</fullName>
    </submittedName>
</protein>
<organism evidence="1 2">
    <name type="scientific">Blattamonas nauphoetae</name>
    <dbReference type="NCBI Taxonomy" id="2049346"/>
    <lineage>
        <taxon>Eukaryota</taxon>
        <taxon>Metamonada</taxon>
        <taxon>Preaxostyla</taxon>
        <taxon>Oxymonadida</taxon>
        <taxon>Blattamonas</taxon>
    </lineage>
</organism>
<evidence type="ECO:0000313" key="1">
    <source>
        <dbReference type="EMBL" id="KAK2953083.1"/>
    </source>
</evidence>
<comment type="caution">
    <text evidence="1">The sequence shown here is derived from an EMBL/GenBank/DDBJ whole genome shotgun (WGS) entry which is preliminary data.</text>
</comment>
<keyword evidence="2" id="KW-1185">Reference proteome</keyword>
<reference evidence="1 2" key="1">
    <citation type="journal article" date="2022" name="bioRxiv">
        <title>Genomics of Preaxostyla Flagellates Illuminates Evolutionary Transitions and the Path Towards Mitochondrial Loss.</title>
        <authorList>
            <person name="Novak L.V.F."/>
            <person name="Treitli S.C."/>
            <person name="Pyrih J."/>
            <person name="Halakuc P."/>
            <person name="Pipaliya S.V."/>
            <person name="Vacek V."/>
            <person name="Brzon O."/>
            <person name="Soukal P."/>
            <person name="Eme L."/>
            <person name="Dacks J.B."/>
            <person name="Karnkowska A."/>
            <person name="Elias M."/>
            <person name="Hampl V."/>
        </authorList>
    </citation>
    <scope>NUCLEOTIDE SEQUENCE [LARGE SCALE GENOMIC DNA]</scope>
    <source>
        <strain evidence="1">NAU3</strain>
        <tissue evidence="1">Gut</tissue>
    </source>
</reference>
<accession>A0ABQ9XKZ3</accession>
<dbReference type="Proteomes" id="UP001281761">
    <property type="component" value="Unassembled WGS sequence"/>
</dbReference>
<proteinExistence type="predicted"/>
<sequence length="279" mass="32140">MTPYDKESADAFLICLGRTTDESLTDFVQSIVILLSSLNHVIITAVMEMLKTLKICCSPQVRLALVKADLITQLITNLNPLSLSFTKAADVLINVMKIINCSILLTTPDGLRYLRITDRNEQQSVRETVLKQVVVPSETYIWHLCMNRFSIIDGGQSANFLDLLARLLEICHSSQPTMDFIQIMPIFFTIPSCLTFFEYENTIFWFMCSMIDGQHEWNETRGEVRQIGKTVHRKLKMEGIEDVIEEKLENDRKEYYGEWIVDKSIRWNNTQGINIPQFS</sequence>
<evidence type="ECO:0000313" key="2">
    <source>
        <dbReference type="Proteomes" id="UP001281761"/>
    </source>
</evidence>
<gene>
    <name evidence="1" type="ORF">BLNAU_12072</name>
</gene>
<dbReference type="EMBL" id="JARBJD010000096">
    <property type="protein sequence ID" value="KAK2953083.1"/>
    <property type="molecule type" value="Genomic_DNA"/>
</dbReference>